<evidence type="ECO:0000256" key="3">
    <source>
        <dbReference type="ARBA" id="ARBA00022692"/>
    </source>
</evidence>
<dbReference type="EMBL" id="JBHUFZ010000016">
    <property type="protein sequence ID" value="MFD1890046.1"/>
    <property type="molecule type" value="Genomic_DNA"/>
</dbReference>
<dbReference type="Pfam" id="PF00482">
    <property type="entry name" value="T2SSF"/>
    <property type="match status" value="1"/>
</dbReference>
<keyword evidence="3 6" id="KW-0812">Transmembrane</keyword>
<feature type="transmembrane region" description="Helical" evidence="6">
    <location>
        <begin position="213"/>
        <end position="237"/>
    </location>
</feature>
<proteinExistence type="predicted"/>
<accession>A0ABW4RUT4</accession>
<dbReference type="InterPro" id="IPR018076">
    <property type="entry name" value="T2SS_GspF_dom"/>
</dbReference>
<dbReference type="RefSeq" id="WP_343872997.1">
    <property type="nucleotide sequence ID" value="NZ_BAAAIX010000013.1"/>
</dbReference>
<evidence type="ECO:0000313" key="9">
    <source>
        <dbReference type="Proteomes" id="UP001597326"/>
    </source>
</evidence>
<evidence type="ECO:0000256" key="5">
    <source>
        <dbReference type="ARBA" id="ARBA00023136"/>
    </source>
</evidence>
<evidence type="ECO:0000256" key="1">
    <source>
        <dbReference type="ARBA" id="ARBA00004651"/>
    </source>
</evidence>
<evidence type="ECO:0000259" key="7">
    <source>
        <dbReference type="Pfam" id="PF00482"/>
    </source>
</evidence>
<keyword evidence="4 6" id="KW-1133">Transmembrane helix</keyword>
<organism evidence="8 9">
    <name type="scientific">Luteococcus peritonei</name>
    <dbReference type="NCBI Taxonomy" id="88874"/>
    <lineage>
        <taxon>Bacteria</taxon>
        <taxon>Bacillati</taxon>
        <taxon>Actinomycetota</taxon>
        <taxon>Actinomycetes</taxon>
        <taxon>Propionibacteriales</taxon>
        <taxon>Propionibacteriaceae</taxon>
        <taxon>Luteococcus</taxon>
    </lineage>
</organism>
<keyword evidence="9" id="KW-1185">Reference proteome</keyword>
<dbReference type="PANTHER" id="PTHR35007">
    <property type="entry name" value="INTEGRAL MEMBRANE PROTEIN-RELATED"/>
    <property type="match status" value="1"/>
</dbReference>
<evidence type="ECO:0000313" key="8">
    <source>
        <dbReference type="EMBL" id="MFD1890046.1"/>
    </source>
</evidence>
<name>A0ABW4RUT4_9ACTN</name>
<comment type="subcellular location">
    <subcellularLocation>
        <location evidence="1">Cell membrane</location>
        <topology evidence="1">Multi-pass membrane protein</topology>
    </subcellularLocation>
</comment>
<dbReference type="Proteomes" id="UP001597326">
    <property type="component" value="Unassembled WGS sequence"/>
</dbReference>
<gene>
    <name evidence="8" type="ORF">ACFSCS_07595</name>
</gene>
<feature type="transmembrane region" description="Helical" evidence="6">
    <location>
        <begin position="69"/>
        <end position="87"/>
    </location>
</feature>
<evidence type="ECO:0000256" key="6">
    <source>
        <dbReference type="SAM" id="Phobius"/>
    </source>
</evidence>
<evidence type="ECO:0000256" key="2">
    <source>
        <dbReference type="ARBA" id="ARBA00022475"/>
    </source>
</evidence>
<evidence type="ECO:0000256" key="4">
    <source>
        <dbReference type="ARBA" id="ARBA00022989"/>
    </source>
</evidence>
<keyword evidence="2" id="KW-1003">Cell membrane</keyword>
<protein>
    <submittedName>
        <fullName evidence="8">Type II secretion system F family protein</fullName>
    </submittedName>
</protein>
<reference evidence="9" key="1">
    <citation type="journal article" date="2019" name="Int. J. Syst. Evol. Microbiol.">
        <title>The Global Catalogue of Microorganisms (GCM) 10K type strain sequencing project: providing services to taxonomists for standard genome sequencing and annotation.</title>
        <authorList>
            <consortium name="The Broad Institute Genomics Platform"/>
            <consortium name="The Broad Institute Genome Sequencing Center for Infectious Disease"/>
            <person name="Wu L."/>
            <person name="Ma J."/>
        </authorList>
    </citation>
    <scope>NUCLEOTIDE SEQUENCE [LARGE SCALE GENOMIC DNA]</scope>
    <source>
        <strain evidence="9">CAIM 431</strain>
    </source>
</reference>
<keyword evidence="5 6" id="KW-0472">Membrane</keyword>
<comment type="caution">
    <text evidence="8">The sequence shown here is derived from an EMBL/GenBank/DDBJ whole genome shotgun (WGS) entry which is preliminary data.</text>
</comment>
<feature type="domain" description="Type II secretion system protein GspF" evidence="7">
    <location>
        <begin position="107"/>
        <end position="229"/>
    </location>
</feature>
<dbReference type="PANTHER" id="PTHR35007:SF3">
    <property type="entry name" value="POSSIBLE CONSERVED ALANINE RICH MEMBRANE PROTEIN"/>
    <property type="match status" value="1"/>
</dbReference>
<sequence>MIVLAALLVALATWLWVSPVPRWSTRRQAPELPTVLRPRPGAPALPRRLMVSLPAAGGGWLVLGARPELAPVALAAGVMAAVGLGLLEPSASRHRRGELVQQVPEALELMAAALEAGAPLRGAVTTVAALAPPSAQADLRAVTARIGVGFSDVEAWAVLLDDPTWAPVAQDLARSADTGAAAAQLLRQHAIDIRRRREDDLTRQARAVGVRSVLPLMACFLPAFVLVGVVPIVAGLVGDYLNR</sequence>